<dbReference type="InterPro" id="IPR009056">
    <property type="entry name" value="Cyt_c-like_dom"/>
</dbReference>
<evidence type="ECO:0000256" key="3">
    <source>
        <dbReference type="ARBA" id="ARBA00023004"/>
    </source>
</evidence>
<dbReference type="InterPro" id="IPR036909">
    <property type="entry name" value="Cyt_c-like_dom_sf"/>
</dbReference>
<keyword evidence="2 4" id="KW-0479">Metal-binding</keyword>
<dbReference type="SUPFAM" id="SSF46626">
    <property type="entry name" value="Cytochrome c"/>
    <property type="match status" value="1"/>
</dbReference>
<keyword evidence="1 4" id="KW-0349">Heme</keyword>
<keyword evidence="3 4" id="KW-0408">Iron</keyword>
<dbReference type="Gene3D" id="1.10.760.10">
    <property type="entry name" value="Cytochrome c-like domain"/>
    <property type="match status" value="1"/>
</dbReference>
<comment type="caution">
    <text evidence="7">The sequence shown here is derived from an EMBL/GenBank/DDBJ whole genome shotgun (WGS) entry which is preliminary data.</text>
</comment>
<evidence type="ECO:0000256" key="5">
    <source>
        <dbReference type="SAM" id="SignalP"/>
    </source>
</evidence>
<dbReference type="GO" id="GO:0046872">
    <property type="term" value="F:metal ion binding"/>
    <property type="evidence" value="ECO:0007669"/>
    <property type="project" value="UniProtKB-KW"/>
</dbReference>
<protein>
    <submittedName>
        <fullName evidence="7">Cytochrome c-553</fullName>
    </submittedName>
</protein>
<feature type="chain" id="PRO_5029650217" evidence="5">
    <location>
        <begin position="25"/>
        <end position="104"/>
    </location>
</feature>
<dbReference type="GO" id="GO:0020037">
    <property type="term" value="F:heme binding"/>
    <property type="evidence" value="ECO:0007669"/>
    <property type="project" value="InterPro"/>
</dbReference>
<dbReference type="PROSITE" id="PS51007">
    <property type="entry name" value="CYTC"/>
    <property type="match status" value="1"/>
</dbReference>
<evidence type="ECO:0000256" key="2">
    <source>
        <dbReference type="ARBA" id="ARBA00022723"/>
    </source>
</evidence>
<dbReference type="Proteomes" id="UP000503820">
    <property type="component" value="Unassembled WGS sequence"/>
</dbReference>
<proteinExistence type="predicted"/>
<evidence type="ECO:0000313" key="7">
    <source>
        <dbReference type="EMBL" id="GFM35419.1"/>
    </source>
</evidence>
<dbReference type="Pfam" id="PF00034">
    <property type="entry name" value="Cytochrom_C"/>
    <property type="match status" value="1"/>
</dbReference>
<keyword evidence="5" id="KW-0732">Signal</keyword>
<reference evidence="7 8" key="1">
    <citation type="submission" date="2020-05" db="EMBL/GenBank/DDBJ databases">
        <title>Draft genome sequence of Desulfovibrio psychrotolerans JS1T.</title>
        <authorList>
            <person name="Ueno A."/>
            <person name="Tamazawa S."/>
            <person name="Tamamura S."/>
            <person name="Murakami T."/>
            <person name="Kiyama T."/>
            <person name="Inomata H."/>
            <person name="Amano Y."/>
            <person name="Miyakawa K."/>
            <person name="Tamaki H."/>
            <person name="Naganuma T."/>
            <person name="Kaneko K."/>
        </authorList>
    </citation>
    <scope>NUCLEOTIDE SEQUENCE [LARGE SCALE GENOMIC DNA]</scope>
    <source>
        <strain evidence="7 8">JS1</strain>
    </source>
</reference>
<feature type="signal peptide" evidence="5">
    <location>
        <begin position="1"/>
        <end position="24"/>
    </location>
</feature>
<evidence type="ECO:0000256" key="4">
    <source>
        <dbReference type="PROSITE-ProRule" id="PRU00433"/>
    </source>
</evidence>
<evidence type="ECO:0000313" key="8">
    <source>
        <dbReference type="Proteomes" id="UP000503820"/>
    </source>
</evidence>
<feature type="domain" description="Cytochrome c" evidence="6">
    <location>
        <begin position="23"/>
        <end position="104"/>
    </location>
</feature>
<dbReference type="RefSeq" id="WP_174408146.1">
    <property type="nucleotide sequence ID" value="NZ_BLVP01000001.1"/>
</dbReference>
<accession>A0A7J0BP38</accession>
<evidence type="ECO:0000256" key="1">
    <source>
        <dbReference type="ARBA" id="ARBA00022617"/>
    </source>
</evidence>
<organism evidence="7 8">
    <name type="scientific">Desulfovibrio psychrotolerans</name>
    <dbReference type="NCBI Taxonomy" id="415242"/>
    <lineage>
        <taxon>Bacteria</taxon>
        <taxon>Pseudomonadati</taxon>
        <taxon>Thermodesulfobacteriota</taxon>
        <taxon>Desulfovibrionia</taxon>
        <taxon>Desulfovibrionales</taxon>
        <taxon>Desulfovibrionaceae</taxon>
        <taxon>Desulfovibrio</taxon>
    </lineage>
</organism>
<keyword evidence="8" id="KW-1185">Reference proteome</keyword>
<sequence>MKRLFVALSLSVGLLFASGVCAFAAEDGASLYKACQGCHGAEGEKLPMGVGHPIKGQSAEDLDKKMHGYKDGSYGDSKKAIMTNIVKRLTDEQIKALADHMAAF</sequence>
<dbReference type="GO" id="GO:0009055">
    <property type="term" value="F:electron transfer activity"/>
    <property type="evidence" value="ECO:0007669"/>
    <property type="project" value="InterPro"/>
</dbReference>
<evidence type="ECO:0000259" key="6">
    <source>
        <dbReference type="PROSITE" id="PS51007"/>
    </source>
</evidence>
<name>A0A7J0BP38_9BACT</name>
<dbReference type="AlphaFoldDB" id="A0A7J0BP38"/>
<dbReference type="EMBL" id="BLVP01000001">
    <property type="protein sequence ID" value="GFM35419.1"/>
    <property type="molecule type" value="Genomic_DNA"/>
</dbReference>
<gene>
    <name evidence="7" type="primary">cyf</name>
    <name evidence="7" type="ORF">DSM19430T_01030</name>
</gene>